<feature type="region of interest" description="Disordered" evidence="1">
    <location>
        <begin position="1526"/>
        <end position="1552"/>
    </location>
</feature>
<organism evidence="3 4">
    <name type="scientific">Dreissena polymorpha</name>
    <name type="common">Zebra mussel</name>
    <name type="synonym">Mytilus polymorpha</name>
    <dbReference type="NCBI Taxonomy" id="45954"/>
    <lineage>
        <taxon>Eukaryota</taxon>
        <taxon>Metazoa</taxon>
        <taxon>Spiralia</taxon>
        <taxon>Lophotrochozoa</taxon>
        <taxon>Mollusca</taxon>
        <taxon>Bivalvia</taxon>
        <taxon>Autobranchia</taxon>
        <taxon>Heteroconchia</taxon>
        <taxon>Euheterodonta</taxon>
        <taxon>Imparidentia</taxon>
        <taxon>Neoheterodontei</taxon>
        <taxon>Myida</taxon>
        <taxon>Dreissenoidea</taxon>
        <taxon>Dreissenidae</taxon>
        <taxon>Dreissena</taxon>
    </lineage>
</organism>
<feature type="region of interest" description="Disordered" evidence="1">
    <location>
        <begin position="1407"/>
        <end position="1484"/>
    </location>
</feature>
<protein>
    <recommendedName>
        <fullName evidence="2">C2H2-type domain-containing protein</fullName>
    </recommendedName>
</protein>
<feature type="region of interest" description="Disordered" evidence="1">
    <location>
        <begin position="672"/>
        <end position="700"/>
    </location>
</feature>
<dbReference type="EMBL" id="JAIWYP010000001">
    <property type="protein sequence ID" value="KAH3884372.1"/>
    <property type="molecule type" value="Genomic_DNA"/>
</dbReference>
<feature type="domain" description="C2H2-type" evidence="2">
    <location>
        <begin position="1561"/>
        <end position="1585"/>
    </location>
</feature>
<sequence>MRWKMTSLLRVDDEKITSSKSNQGSNKSSPSSSREPSGERRGRPSLSELVQSQRVKRTPSRDSSESSYSRDSSTESRGREKPLKSDKQNQDGDIMNSANVDKKLKGKRGRPRSLDLSTKTMTNGDDEKFKSPHPLTPCNIVVKRRKGRPKETPPTLTAEPPVASLNIPGQDTVGYGDEMNMVDQRKPVLKKRILQNAQLLKSVRNKTSISNTFLKRRKLGALNRKSGVNFETKSSILTDSTQSGYSSENMSANCSSESLGESFPMKRKAGRPPGAKNKPKVVFNPLAGFVPKRKVGGRPLGSKNKVILGLKKPNRSANRLRLKEKPAKTVTSSNDSSSALSKDFNNVESVSKACENFEEMKSSPDLFDSPEQNTSSVIKTEESAQEEQKMDGSGTASNSCFETMVTEDINENIVETISPELDLSINEAIETVLHKVKNDLPIDKPSSFTCSSGPKFGGIRRMSKIKKNNKHQMQKHKQVLESGVLDTENKTFALLPWNDLRRKLHSKQLNKKIEQMHNSVVGGKEISTVVDLVNLGGDLSVKTENIVAAKSEIIAIDAAIKASEVGDKVELNINVPVFKRVCTENKDAIKCSDTESVCSEVSTVSYCSTKRFTEKQVFVLGEDNIDSDDSSIRTRQRFEIVPGKKRKRTLSGEFDLVDEKQLRKEKKAKLLGDDDNHIGNQPEVEGNTSETKLSPKPKIKKHKKFTNGESFKLRKLKLRRESPFLTSGKKKRRKRRLKLSPPKKKHVRAAKTIGNTHGKVQKGVGLLNNTNIFSAGQHTESVAAIIHDDSSAKSDGSMTRKGIFEQFVPWEKQTLLKQSDRMSPDKTAEIVKQLDETDTDEVVIDVLTNIVNSVVKSREQHVGSYAESLEHMNYFMHIQTSSPLASVSSTNKLQLPDISQNTAEQAIGPTTKNILNKVRGRRGRKRFGPLPIARNPLLEKANPKFGRGRKANVGPRKNRQHKASTASENNNKVESVTEEGMAYETILKPKVIRSRTARKSATPSKSHETSLSVASVDKSGVKTSPESTFTRKIELRQKISRSPLDNIAKKQTIEENKYLKIEQMKALRKEAKLKSKMFKAANIEAANSMQIISSVAIESDTIDSENCGDIEDDSEIEVKTTKFSIEEQIKKMKKCSVVLNDFIKKLNLTSNDGTTSECETSALEESIDEDNSLSTANDNLNSNVDTDNQDLIDSETLGSCNNFDTISVENIHCEEHKVNKENPEVKDDAILESGKGVVVQDSCSIDETKLDILKVQSANNDSILECDLFAGQSSQSLIVDNILAKKEMPLDSCAEVNNVKSNDTSDNIKIDGELNAIPDVVLNEQAEKIDQSKAVLCPKTRSPKKVHSVKVVSNSEATNDQDSGETESITLSCYEKVLKPEMSQTARKTVPPLKIKVKGLSSRRKTYMVEQPPDSSGDASNGCEQKSEKKRKTKSGSRSESDSEKHSKNMQKKGKTMGVKCNGLAGESPSKTFNSLKPSPAKNNLKPTDAFEANFLQFIQDKNNESNNLITMKPRNLSPKMLKDQNASTQITDGNVSSHGHAAAGSADNASKTDTDESVRYVCYMCKDVSYHSNEQILKHYKEVHPTVEFMYKQLPDDLTEATAAAAVEIGKHESFPSADEDGTVQSDLAIHEDDDDDESGSLKLKIVNVVSLKDEMMSDDLSSLAPPFDKPPPPYPASNSTIRQPSTSVELRIPGYSSSTNISVANPNITNISQETYSRFLVQFQGMPVFQQQSVQLAVPQRPQHKLIAPAKPPSTGGKVTNTFKCEKCNVHAPLLPPLVSHLRNIHKDIPRLFQCPYCKDLEAETENKIIDHIRERHPTDNPNPPVALSEPAKRNLATVTVLLPDKFKLSENNLLERDIFLCLICKIYMPSIETISDHLEEKHPEVFLFLCPHCKEFKSKTEQSVLVHILHVHRKSTADASIPRAIEGTQFTRVACIVKEKNKRGHNNQQKTHHNTSPSNPSQVPVCSPSSLLTVSSFLQTPSSLLTVSSSLQTPSSLLTVSSSLQTHIVSQPILSMSAPLQTTQLFTAFPKAIAQPKFNNFQTTGISQPTGIALFQATHSLPNNQPLLSTSSATSRVNIPLQPPTLSLSLAIPSSVSSVFSQPISLGTVSSADSSVPSSLRKALTSAEVVTTSALSKPVSQPRKKKNLLESINLLKMQKEKEIELQAKTPDVTSSAVSSTVSRASSIPPPLMRAPPPLIRYDHLDKLESSPSSIISSAMRLTSQAPTTGTMTTTSLNSISLTHIPKPIHSSLFDTSDLDGARQTNRPVLNVPQISRSAKSPLLQTSSTGSPRVSHEHGSENILDLSKNSPAPSPIQTPSPKPSTSGVPQQENLNAEMFKVFNLKPNGLVQVSRPTIVSMPQPIPQFSQPMIAPQQVRQNTPNTLAYRQPVPQLIATSQVPQIINMPITMPLIGNMLFSLPQGNPNMPRFIQMSPSSLPAAGFVAASQPLNITNSQTQPAFATSLTSQQLLNLSSLNLSTFKCPYCPRVVPLKFEHVQQHIETKHPGSSIMFLPLENQPTKTNPVVLAPAKE</sequence>
<dbReference type="SMART" id="SM00355">
    <property type="entry name" value="ZnF_C2H2"/>
    <property type="match status" value="6"/>
</dbReference>
<dbReference type="InterPro" id="IPR013087">
    <property type="entry name" value="Znf_C2H2_type"/>
</dbReference>
<proteinExistence type="predicted"/>
<feature type="compositionally biased region" description="Polar residues" evidence="1">
    <location>
        <begin position="1678"/>
        <end position="1688"/>
    </location>
</feature>
<feature type="compositionally biased region" description="Polar residues" evidence="1">
    <location>
        <begin position="1957"/>
        <end position="1969"/>
    </location>
</feature>
<feature type="region of interest" description="Disordered" evidence="1">
    <location>
        <begin position="725"/>
        <end position="749"/>
    </location>
</feature>
<feature type="domain" description="C2H2-type" evidence="2">
    <location>
        <begin position="1891"/>
        <end position="1915"/>
    </location>
</feature>
<feature type="compositionally biased region" description="Basic residues" evidence="1">
    <location>
        <begin position="728"/>
        <end position="749"/>
    </location>
</feature>
<feature type="region of interest" description="Disordered" evidence="1">
    <location>
        <begin position="2270"/>
        <end position="2332"/>
    </location>
</feature>
<feature type="region of interest" description="Disordered" evidence="1">
    <location>
        <begin position="1"/>
        <end position="168"/>
    </location>
</feature>
<feature type="compositionally biased region" description="Polar residues" evidence="1">
    <location>
        <begin position="1356"/>
        <end position="1366"/>
    </location>
</feature>
<feature type="region of interest" description="Disordered" evidence="1">
    <location>
        <begin position="1944"/>
        <end position="1969"/>
    </location>
</feature>
<feature type="compositionally biased region" description="Basic and acidic residues" evidence="1">
    <location>
        <begin position="72"/>
        <end position="90"/>
    </location>
</feature>
<feature type="compositionally biased region" description="Low complexity" evidence="1">
    <location>
        <begin position="2177"/>
        <end position="2189"/>
    </location>
</feature>
<feature type="region of interest" description="Disordered" evidence="1">
    <location>
        <begin position="2177"/>
        <end position="2197"/>
    </location>
</feature>
<feature type="compositionally biased region" description="Polar residues" evidence="1">
    <location>
        <begin position="999"/>
        <end position="1013"/>
    </location>
</feature>
<feature type="region of interest" description="Disordered" evidence="1">
    <location>
        <begin position="942"/>
        <end position="973"/>
    </location>
</feature>
<dbReference type="Gene3D" id="3.30.160.60">
    <property type="entry name" value="Classic Zinc Finger"/>
    <property type="match status" value="1"/>
</dbReference>
<reference evidence="3" key="2">
    <citation type="submission" date="2020-11" db="EMBL/GenBank/DDBJ databases">
        <authorList>
            <person name="McCartney M.A."/>
            <person name="Auch B."/>
            <person name="Kono T."/>
            <person name="Mallez S."/>
            <person name="Becker A."/>
            <person name="Gohl D.M."/>
            <person name="Silverstein K.A.T."/>
            <person name="Koren S."/>
            <person name="Bechman K.B."/>
            <person name="Herman A."/>
            <person name="Abrahante J.E."/>
            <person name="Garbe J."/>
        </authorList>
    </citation>
    <scope>NUCLEOTIDE SEQUENCE</scope>
    <source>
        <strain evidence="3">Duluth1</strain>
        <tissue evidence="3">Whole animal</tissue>
    </source>
</reference>
<evidence type="ECO:0000256" key="1">
    <source>
        <dbReference type="SAM" id="MobiDB-lite"/>
    </source>
</evidence>
<feature type="compositionally biased region" description="Polar residues" evidence="1">
    <location>
        <begin position="963"/>
        <end position="973"/>
    </location>
</feature>
<feature type="compositionally biased region" description="Low complexity" evidence="1">
    <location>
        <begin position="1537"/>
        <end position="1547"/>
    </location>
</feature>
<accession>A0A9D4RZK4</accession>
<comment type="caution">
    <text evidence="3">The sequence shown here is derived from an EMBL/GenBank/DDBJ whole genome shotgun (WGS) entry which is preliminary data.</text>
</comment>
<evidence type="ECO:0000313" key="4">
    <source>
        <dbReference type="Proteomes" id="UP000828390"/>
    </source>
</evidence>
<feature type="region of interest" description="Disordered" evidence="1">
    <location>
        <begin position="994"/>
        <end position="1024"/>
    </location>
</feature>
<feature type="region of interest" description="Disordered" evidence="1">
    <location>
        <begin position="1666"/>
        <end position="1688"/>
    </location>
</feature>
<evidence type="ECO:0000259" key="2">
    <source>
        <dbReference type="SMART" id="SM00355"/>
    </source>
</evidence>
<feature type="domain" description="C2H2-type" evidence="2">
    <location>
        <begin position="2483"/>
        <end position="2507"/>
    </location>
</feature>
<feature type="region of interest" description="Disordered" evidence="1">
    <location>
        <begin position="1346"/>
        <end position="1366"/>
    </location>
</feature>
<feature type="domain" description="C2H2-type" evidence="2">
    <location>
        <begin position="1862"/>
        <end position="1885"/>
    </location>
</feature>
<feature type="compositionally biased region" description="Polar residues" evidence="1">
    <location>
        <begin position="1526"/>
        <end position="1536"/>
    </location>
</feature>
<feature type="compositionally biased region" description="Polar residues" evidence="1">
    <location>
        <begin position="2270"/>
        <end position="2294"/>
    </location>
</feature>
<feature type="compositionally biased region" description="Low complexity" evidence="1">
    <location>
        <begin position="18"/>
        <end position="35"/>
    </location>
</feature>
<gene>
    <name evidence="3" type="ORF">DPMN_008350</name>
</gene>
<keyword evidence="4" id="KW-1185">Reference proteome</keyword>
<feature type="compositionally biased region" description="Basic residues" evidence="1">
    <location>
        <begin position="1944"/>
        <end position="1956"/>
    </location>
</feature>
<feature type="region of interest" description="Disordered" evidence="1">
    <location>
        <begin position="359"/>
        <end position="397"/>
    </location>
</feature>
<evidence type="ECO:0000313" key="3">
    <source>
        <dbReference type="EMBL" id="KAH3884372.1"/>
    </source>
</evidence>
<feature type="domain" description="C2H2-type" evidence="2">
    <location>
        <begin position="1765"/>
        <end position="1788"/>
    </location>
</feature>
<reference evidence="3" key="1">
    <citation type="journal article" date="2019" name="bioRxiv">
        <title>The Genome of the Zebra Mussel, Dreissena polymorpha: A Resource for Invasive Species Research.</title>
        <authorList>
            <person name="McCartney M.A."/>
            <person name="Auch B."/>
            <person name="Kono T."/>
            <person name="Mallez S."/>
            <person name="Zhang Y."/>
            <person name="Obille A."/>
            <person name="Becker A."/>
            <person name="Abrahante J.E."/>
            <person name="Garbe J."/>
            <person name="Badalamenti J.P."/>
            <person name="Herman A."/>
            <person name="Mangelson H."/>
            <person name="Liachko I."/>
            <person name="Sullivan S."/>
            <person name="Sone E.D."/>
            <person name="Koren S."/>
            <person name="Silverstein K.A.T."/>
            <person name="Beckman K.B."/>
            <person name="Gohl D.M."/>
        </authorList>
    </citation>
    <scope>NUCLEOTIDE SEQUENCE</scope>
    <source>
        <strain evidence="3">Duluth1</strain>
        <tissue evidence="3">Whole animal</tissue>
    </source>
</reference>
<feature type="compositionally biased region" description="Basic residues" evidence="1">
    <location>
        <begin position="946"/>
        <end position="962"/>
    </location>
</feature>
<feature type="compositionally biased region" description="Basic and acidic residues" evidence="1">
    <location>
        <begin position="1437"/>
        <end position="1447"/>
    </location>
</feature>
<feature type="compositionally biased region" description="Polar residues" evidence="1">
    <location>
        <begin position="1413"/>
        <end position="1424"/>
    </location>
</feature>
<feature type="compositionally biased region" description="Pro residues" evidence="1">
    <location>
        <begin position="2314"/>
        <end position="2324"/>
    </location>
</feature>
<feature type="region of interest" description="Disordered" evidence="1">
    <location>
        <begin position="239"/>
        <end position="279"/>
    </location>
</feature>
<feature type="compositionally biased region" description="Polar residues" evidence="1">
    <location>
        <begin position="239"/>
        <end position="259"/>
    </location>
</feature>
<feature type="compositionally biased region" description="Polar residues" evidence="1">
    <location>
        <begin position="1469"/>
        <end position="1484"/>
    </location>
</feature>
<feature type="compositionally biased region" description="Low complexity" evidence="1">
    <location>
        <begin position="332"/>
        <end position="341"/>
    </location>
</feature>
<name>A0A9D4RZK4_DREPO</name>
<feature type="compositionally biased region" description="Basic and acidic residues" evidence="1">
    <location>
        <begin position="379"/>
        <end position="390"/>
    </location>
</feature>
<feature type="domain" description="C2H2-type" evidence="2">
    <location>
        <begin position="1795"/>
        <end position="1819"/>
    </location>
</feature>
<feature type="region of interest" description="Disordered" evidence="1">
    <location>
        <begin position="294"/>
        <end position="345"/>
    </location>
</feature>
<dbReference type="Proteomes" id="UP000828390">
    <property type="component" value="Unassembled WGS sequence"/>
</dbReference>